<evidence type="ECO:0000256" key="2">
    <source>
        <dbReference type="ARBA" id="ARBA00022448"/>
    </source>
</evidence>
<dbReference type="Proteomes" id="UP000190064">
    <property type="component" value="Unassembled WGS sequence"/>
</dbReference>
<dbReference type="GO" id="GO:0006605">
    <property type="term" value="P:protein targeting"/>
    <property type="evidence" value="ECO:0007669"/>
    <property type="project" value="UniProtKB-UniRule"/>
</dbReference>
<dbReference type="InterPro" id="IPR048631">
    <property type="entry name" value="SecD_1st"/>
</dbReference>
<dbReference type="GO" id="GO:0015450">
    <property type="term" value="F:protein-transporting ATPase activity"/>
    <property type="evidence" value="ECO:0007669"/>
    <property type="project" value="InterPro"/>
</dbReference>
<keyword evidence="7 11" id="KW-0811">Translocation</keyword>
<keyword evidence="2 11" id="KW-0813">Transport</keyword>
<sequence length="616" mass="68108">MINKYPLWKYLLILVVVAMGVVYALPNLYPDDPAVQLTPQRGSVQVSERHLSQVTRALDKAGIEYFGEEIENNNGIIRFKHDEDQLKAKTLIQGTLGQDFVVALNLAPTTPQWLMDLGAGPMKLGLDLRGGVHFLMEVDMKEALAQRNEVYISEMKTLLRSERLRYRRITRDEGVISIRFTNDEYLDKAKSLLRKEFVDFVQTERSEGDDLFLDLTLSEQAARDIEDYAVKQNLTTLRNRVNELGVSEPLVQRQGRNRIVIELPGVQDTAAAKRILGATANLEFRLEASSDAGVLDTEEYPFRDNEARRATLERDIIITGNSVSNAQSAFDENGRPQVNIDLDTQGGKLMNRATRNNIRRRMAVLFVEHKVKTHIVEAEGERIEKRVPFVEKHIISLATIQSALGNSFRITGLDSPSESSELALLLRAGSLAAPIYFVEERTIGPSLGKENIELGVTSVQIGMAMVVIFMLAFYRVFGLIANVALTANLVLLAALMSLMSATLTLPGIAGIVLTLGMAVDANVLIFSRIKEEMQNGASPQMAIHAGFERAFVTIFDANLTTLLVAVILFAVGTGPVKGFAVTLSLGIITSMFTAIMVTRALVNIVYGGRQVKKLSI</sequence>
<comment type="caution">
    <text evidence="16">The sequence shown here is derived from an EMBL/GenBank/DDBJ whole genome shotgun (WGS) entry which is preliminary data.</text>
</comment>
<dbReference type="Gene3D" id="3.30.1360.200">
    <property type="match status" value="1"/>
</dbReference>
<dbReference type="Pfam" id="PF02355">
    <property type="entry name" value="SecD_SecF_C"/>
    <property type="match status" value="1"/>
</dbReference>
<keyword evidence="8 11" id="KW-0472">Membrane</keyword>
<evidence type="ECO:0000256" key="7">
    <source>
        <dbReference type="ARBA" id="ARBA00023010"/>
    </source>
</evidence>
<dbReference type="InterPro" id="IPR048634">
    <property type="entry name" value="SecD_SecF_C"/>
</dbReference>
<dbReference type="InterPro" id="IPR022813">
    <property type="entry name" value="SecD/SecF_arch_bac"/>
</dbReference>
<feature type="transmembrane region" description="Helical" evidence="11">
    <location>
        <begin position="479"/>
        <end position="501"/>
    </location>
</feature>
<feature type="domain" description="SecD export protein N-terminal TM" evidence="13">
    <location>
        <begin position="2"/>
        <end position="104"/>
    </location>
</feature>
<feature type="transmembrane region" description="Helical" evidence="11">
    <location>
        <begin position="583"/>
        <end position="606"/>
    </location>
</feature>
<dbReference type="Pfam" id="PF22599">
    <property type="entry name" value="SecDF_P1_head"/>
    <property type="match status" value="1"/>
</dbReference>
<comment type="subunit">
    <text evidence="11">Forms a complex with SecF. Part of the essential Sec protein translocation apparatus which comprises SecA, SecYEG and auxiliary proteins SecDF-YajC and YidC.</text>
</comment>
<accession>A0A1T1HFQ7</accession>
<dbReference type="NCBIfam" id="TIGR01129">
    <property type="entry name" value="secD"/>
    <property type="match status" value="1"/>
</dbReference>
<dbReference type="GO" id="GO:0065002">
    <property type="term" value="P:intracellular protein transmembrane transport"/>
    <property type="evidence" value="ECO:0007669"/>
    <property type="project" value="UniProtKB-UniRule"/>
</dbReference>
<dbReference type="FunFam" id="1.20.1640.10:FF:000004">
    <property type="entry name" value="Protein translocase subunit SecD"/>
    <property type="match status" value="1"/>
</dbReference>
<keyword evidence="5 11" id="KW-0653">Protein transport</keyword>
<evidence type="ECO:0000256" key="5">
    <source>
        <dbReference type="ARBA" id="ARBA00022927"/>
    </source>
</evidence>
<evidence type="ECO:0000259" key="14">
    <source>
        <dbReference type="Pfam" id="PF21760"/>
    </source>
</evidence>
<dbReference type="PANTHER" id="PTHR30081:SF1">
    <property type="entry name" value="PROTEIN TRANSLOCASE SUBUNIT SECD"/>
    <property type="match status" value="1"/>
</dbReference>
<dbReference type="Pfam" id="PF07549">
    <property type="entry name" value="Sec_GG"/>
    <property type="match status" value="1"/>
</dbReference>
<feature type="transmembrane region" description="Helical" evidence="11">
    <location>
        <begin position="550"/>
        <end position="571"/>
    </location>
</feature>
<evidence type="ECO:0000256" key="4">
    <source>
        <dbReference type="ARBA" id="ARBA00022692"/>
    </source>
</evidence>
<evidence type="ECO:0000313" key="16">
    <source>
        <dbReference type="EMBL" id="OOV88683.1"/>
    </source>
</evidence>
<dbReference type="InterPro" id="IPR055344">
    <property type="entry name" value="SecD_SecF_C_bact"/>
</dbReference>
<dbReference type="NCBIfam" id="TIGR00916">
    <property type="entry name" value="2A0604s01"/>
    <property type="match status" value="1"/>
</dbReference>
<dbReference type="Gene3D" id="1.20.1640.10">
    <property type="entry name" value="Multidrug efflux transporter AcrB transmembrane domain"/>
    <property type="match status" value="1"/>
</dbReference>
<keyword evidence="3 11" id="KW-1003">Cell membrane</keyword>
<feature type="domain" description="Protein export membrane protein SecD/SecF C-terminal" evidence="12">
    <location>
        <begin position="438"/>
        <end position="603"/>
    </location>
</feature>
<dbReference type="InterPro" id="IPR005791">
    <property type="entry name" value="SecD"/>
</dbReference>
<organism evidence="16 17">
    <name type="scientific">Oceanospirillum linum</name>
    <dbReference type="NCBI Taxonomy" id="966"/>
    <lineage>
        <taxon>Bacteria</taxon>
        <taxon>Pseudomonadati</taxon>
        <taxon>Pseudomonadota</taxon>
        <taxon>Gammaproteobacteria</taxon>
        <taxon>Oceanospirillales</taxon>
        <taxon>Oceanospirillaceae</taxon>
        <taxon>Oceanospirillum</taxon>
    </lineage>
</organism>
<feature type="domain" description="Protein translocase subunit SecDF P1" evidence="14">
    <location>
        <begin position="230"/>
        <end position="287"/>
    </location>
</feature>
<dbReference type="InterPro" id="IPR027398">
    <property type="entry name" value="SecD-TM"/>
</dbReference>
<comment type="function">
    <text evidence="11">Part of the Sec protein translocase complex. Interacts with the SecYEG preprotein conducting channel. SecDF uses the proton motive force (PMF) to complete protein translocation after the ATP-dependent function of SecA.</text>
</comment>
<dbReference type="InterPro" id="IPR001036">
    <property type="entry name" value="Acrflvin-R"/>
</dbReference>
<keyword evidence="17" id="KW-1185">Reference proteome</keyword>
<evidence type="ECO:0000256" key="10">
    <source>
        <dbReference type="ARBA" id="ARBA00068220"/>
    </source>
</evidence>
<evidence type="ECO:0000256" key="6">
    <source>
        <dbReference type="ARBA" id="ARBA00022989"/>
    </source>
</evidence>
<dbReference type="STRING" id="966.BTA35_0204175"/>
<evidence type="ECO:0000313" key="17">
    <source>
        <dbReference type="Proteomes" id="UP000190064"/>
    </source>
</evidence>
<dbReference type="PRINTS" id="PR00702">
    <property type="entry name" value="ACRIFLAVINRP"/>
</dbReference>
<proteinExistence type="inferred from homology"/>
<dbReference type="RefSeq" id="WP_077243130.1">
    <property type="nucleotide sequence ID" value="NZ_FXTS01000004.1"/>
</dbReference>
<dbReference type="Pfam" id="PF21760">
    <property type="entry name" value="SecD_1st"/>
    <property type="match status" value="1"/>
</dbReference>
<dbReference type="InterPro" id="IPR054384">
    <property type="entry name" value="SecDF_P1_head"/>
</dbReference>
<evidence type="ECO:0000256" key="1">
    <source>
        <dbReference type="ARBA" id="ARBA00004651"/>
    </source>
</evidence>
<keyword evidence="4 11" id="KW-0812">Transmembrane</keyword>
<dbReference type="EMBL" id="MTSD02000001">
    <property type="protein sequence ID" value="OOV88683.1"/>
    <property type="molecule type" value="Genomic_DNA"/>
</dbReference>
<evidence type="ECO:0000256" key="9">
    <source>
        <dbReference type="ARBA" id="ARBA00060774"/>
    </source>
</evidence>
<feature type="transmembrane region" description="Helical" evidence="11">
    <location>
        <begin position="507"/>
        <end position="529"/>
    </location>
</feature>
<gene>
    <name evidence="11" type="primary">secD</name>
    <name evidence="16" type="ORF">BTA35_0204175</name>
</gene>
<keyword evidence="6 11" id="KW-1133">Transmembrane helix</keyword>
<dbReference type="Pfam" id="PF13721">
    <property type="entry name" value="SecD-TM1"/>
    <property type="match status" value="1"/>
</dbReference>
<dbReference type="InterPro" id="IPR022646">
    <property type="entry name" value="SecD/SecF_CS"/>
</dbReference>
<comment type="similarity">
    <text evidence="9 11">Belongs to the SecD/SecF family. SecD subfamily.</text>
</comment>
<evidence type="ECO:0000259" key="15">
    <source>
        <dbReference type="Pfam" id="PF22599"/>
    </source>
</evidence>
<dbReference type="AlphaFoldDB" id="A0A1T1HFQ7"/>
<evidence type="ECO:0000259" key="12">
    <source>
        <dbReference type="Pfam" id="PF02355"/>
    </source>
</evidence>
<evidence type="ECO:0000256" key="3">
    <source>
        <dbReference type="ARBA" id="ARBA00022475"/>
    </source>
</evidence>
<comment type="subcellular location">
    <subcellularLocation>
        <location evidence="1 11">Cell membrane</location>
        <topology evidence="1 11">Multi-pass membrane protein</topology>
    </subcellularLocation>
</comment>
<dbReference type="FunFam" id="3.30.1360.200:FF:000001">
    <property type="entry name" value="Protein translocase subunit SecD"/>
    <property type="match status" value="1"/>
</dbReference>
<dbReference type="HAMAP" id="MF_01463_B">
    <property type="entry name" value="SecD_B"/>
    <property type="match status" value="1"/>
</dbReference>
<evidence type="ECO:0000256" key="11">
    <source>
        <dbReference type="HAMAP-Rule" id="MF_01463"/>
    </source>
</evidence>
<dbReference type="GO" id="GO:0005886">
    <property type="term" value="C:plasma membrane"/>
    <property type="evidence" value="ECO:0007669"/>
    <property type="project" value="UniProtKB-SubCell"/>
</dbReference>
<evidence type="ECO:0000259" key="13">
    <source>
        <dbReference type="Pfam" id="PF13721"/>
    </source>
</evidence>
<name>A0A1T1HFQ7_OCELI</name>
<protein>
    <recommendedName>
        <fullName evidence="10 11">Protein translocase subunit SecD</fullName>
    </recommendedName>
</protein>
<dbReference type="SUPFAM" id="SSF82866">
    <property type="entry name" value="Multidrug efflux transporter AcrB transmembrane domain"/>
    <property type="match status" value="1"/>
</dbReference>
<reference evidence="16" key="1">
    <citation type="submission" date="2017-02" db="EMBL/GenBank/DDBJ databases">
        <title>Draft Genome Sequence of the Salt Water Bacterium Oceanospirillum linum ATCC 11336.</title>
        <authorList>
            <person name="Trachtenberg A.M."/>
            <person name="Carney J.G."/>
            <person name="Linnane J.D."/>
            <person name="Rheaume B.A."/>
            <person name="Pitts N.L."/>
            <person name="Mykles D.L."/>
            <person name="Maclea K.S."/>
        </authorList>
    </citation>
    <scope>NUCLEOTIDE SEQUENCE [LARGE SCALE GENOMIC DNA]</scope>
    <source>
        <strain evidence="16">ATCC 11336</strain>
    </source>
</reference>
<feature type="transmembrane region" description="Helical" evidence="11">
    <location>
        <begin position="454"/>
        <end position="474"/>
    </location>
</feature>
<dbReference type="FunFam" id="3.30.70.3400:FF:000003">
    <property type="entry name" value="Preprotein translocase subunit SecD"/>
    <property type="match status" value="1"/>
</dbReference>
<comment type="caution">
    <text evidence="11">Lacks conserved residue(s) required for the propagation of feature annotation.</text>
</comment>
<feature type="domain" description="SecDF P1 head subdomain" evidence="15">
    <location>
        <begin position="300"/>
        <end position="433"/>
    </location>
</feature>
<evidence type="ECO:0000256" key="8">
    <source>
        <dbReference type="ARBA" id="ARBA00023136"/>
    </source>
</evidence>
<dbReference type="Gene3D" id="3.30.70.3400">
    <property type="match status" value="2"/>
</dbReference>
<dbReference type="PANTHER" id="PTHR30081">
    <property type="entry name" value="PROTEIN-EXPORT MEMBRANE PROTEIN SEC"/>
    <property type="match status" value="1"/>
</dbReference>
<dbReference type="GO" id="GO:0043952">
    <property type="term" value="P:protein transport by the Sec complex"/>
    <property type="evidence" value="ECO:0007669"/>
    <property type="project" value="UniProtKB-UniRule"/>
</dbReference>